<reference evidence="2" key="1">
    <citation type="submission" date="2020-06" db="EMBL/GenBank/DDBJ databases">
        <authorList>
            <person name="Onetto C."/>
        </authorList>
    </citation>
    <scope>NUCLEOTIDE SEQUENCE</scope>
</reference>
<feature type="region of interest" description="Disordered" evidence="1">
    <location>
        <begin position="1"/>
        <end position="20"/>
    </location>
</feature>
<sequence>MCHHFTSPRSITRSRSIKRVGQHYSEGSGNVCTITYVRAIRKDVYQGLLSDGKPFTMTRAAIRASPKTYQLHKQPDHHNCYRLVCKAVERYREVKDIRAACGAKQRDMPNRAKTVYHLCNGEKVTDLELKEDEDCQEYDVVSIKDSDGETTRKYLSELRWVPSDDTAPSDQDEDRDLSQPLMSTTDSLTADSHIQEESVSQRQPNIQERTSSIPSTCDDLDRTCSKSRCMPMCNGVDHT</sequence>
<feature type="region of interest" description="Disordered" evidence="1">
    <location>
        <begin position="162"/>
        <end position="216"/>
    </location>
</feature>
<organism evidence="2 3">
    <name type="scientific">Aureobasidium mustum</name>
    <dbReference type="NCBI Taxonomy" id="2773714"/>
    <lineage>
        <taxon>Eukaryota</taxon>
        <taxon>Fungi</taxon>
        <taxon>Dikarya</taxon>
        <taxon>Ascomycota</taxon>
        <taxon>Pezizomycotina</taxon>
        <taxon>Dothideomycetes</taxon>
        <taxon>Dothideomycetidae</taxon>
        <taxon>Dothideales</taxon>
        <taxon>Saccotheciaceae</taxon>
        <taxon>Aureobasidium</taxon>
    </lineage>
</organism>
<keyword evidence="3" id="KW-1185">Reference proteome</keyword>
<accession>A0A9N8JIC4</accession>
<name>A0A9N8JIC4_9PEZI</name>
<proteinExistence type="predicted"/>
<evidence type="ECO:0000256" key="1">
    <source>
        <dbReference type="SAM" id="MobiDB-lite"/>
    </source>
</evidence>
<dbReference type="Proteomes" id="UP000714618">
    <property type="component" value="Unassembled WGS sequence"/>
</dbReference>
<comment type="caution">
    <text evidence="2">The sequence shown here is derived from an EMBL/GenBank/DDBJ whole genome shotgun (WGS) entry which is preliminary data.</text>
</comment>
<protein>
    <submittedName>
        <fullName evidence="2">Uncharacterized protein</fullName>
    </submittedName>
</protein>
<dbReference type="AlphaFoldDB" id="A0A9N8JIC4"/>
<dbReference type="EMBL" id="CAIJEO010000003">
    <property type="protein sequence ID" value="CAD0088741.1"/>
    <property type="molecule type" value="Genomic_DNA"/>
</dbReference>
<evidence type="ECO:0000313" key="2">
    <source>
        <dbReference type="EMBL" id="CAD0088741.1"/>
    </source>
</evidence>
<evidence type="ECO:0000313" key="3">
    <source>
        <dbReference type="Proteomes" id="UP000714618"/>
    </source>
</evidence>
<dbReference type="OrthoDB" id="3873793at2759"/>
<feature type="compositionally biased region" description="Polar residues" evidence="1">
    <location>
        <begin position="180"/>
        <end position="215"/>
    </location>
</feature>
<gene>
    <name evidence="2" type="ORF">AWRI4233_LOCUS1888</name>
</gene>